<evidence type="ECO:0000256" key="4">
    <source>
        <dbReference type="ARBA" id="ARBA00022837"/>
    </source>
</evidence>
<dbReference type="InterPro" id="IPR000008">
    <property type="entry name" value="C2_dom"/>
</dbReference>
<dbReference type="GO" id="GO:0043005">
    <property type="term" value="C:neuron projection"/>
    <property type="evidence" value="ECO:0007669"/>
    <property type="project" value="Ensembl"/>
</dbReference>
<dbReference type="CDD" id="cd04048">
    <property type="entry name" value="C2A_Copine"/>
    <property type="match status" value="1"/>
</dbReference>
<dbReference type="Ensembl" id="ENSCAFT00020010501.1">
    <property type="protein sequence ID" value="ENSCAFP00020009045.1"/>
    <property type="gene ID" value="ENSCAFG00020007308.1"/>
</dbReference>
<reference evidence="7" key="1">
    <citation type="submission" date="2025-08" db="UniProtKB">
        <authorList>
            <consortium name="Ensembl"/>
        </authorList>
    </citation>
    <scope>IDENTIFICATION</scope>
</reference>
<evidence type="ECO:0000313" key="7">
    <source>
        <dbReference type="Ensembl" id="ENSCAFP00020009045.1"/>
    </source>
</evidence>
<keyword evidence="3" id="KW-0677">Repeat</keyword>
<comment type="similarity">
    <text evidence="1">Belongs to the copine family.</text>
</comment>
<proteinExistence type="inferred from homology"/>
<dbReference type="GO" id="GO:0046872">
    <property type="term" value="F:metal ion binding"/>
    <property type="evidence" value="ECO:0007669"/>
    <property type="project" value="UniProtKB-KW"/>
</dbReference>
<evidence type="ECO:0000256" key="2">
    <source>
        <dbReference type="ARBA" id="ARBA00022723"/>
    </source>
</evidence>
<dbReference type="CDD" id="cd04047">
    <property type="entry name" value="C2B_Copine"/>
    <property type="match status" value="1"/>
</dbReference>
<protein>
    <submittedName>
        <fullName evidence="7">Copine 5</fullName>
    </submittedName>
</protein>
<dbReference type="FunFam" id="2.60.40.150:FF:000013">
    <property type="entry name" value="copine-9 isoform X1"/>
    <property type="match status" value="1"/>
</dbReference>
<evidence type="ECO:0000259" key="6">
    <source>
        <dbReference type="PROSITE" id="PS50004"/>
    </source>
</evidence>
<dbReference type="FunFam" id="2.60.40.150:FF:000099">
    <property type="entry name" value="Copine 3"/>
    <property type="match status" value="1"/>
</dbReference>
<dbReference type="GO" id="GO:1903861">
    <property type="term" value="P:positive regulation of dendrite extension"/>
    <property type="evidence" value="ECO:0007669"/>
    <property type="project" value="Ensembl"/>
</dbReference>
<dbReference type="InterPro" id="IPR036465">
    <property type="entry name" value="vWFA_dom_sf"/>
</dbReference>
<evidence type="ECO:0000256" key="3">
    <source>
        <dbReference type="ARBA" id="ARBA00022737"/>
    </source>
</evidence>
<dbReference type="GO" id="GO:0071277">
    <property type="term" value="P:cellular response to calcium ion"/>
    <property type="evidence" value="ECO:0007669"/>
    <property type="project" value="TreeGrafter"/>
</dbReference>
<dbReference type="SMART" id="SM00239">
    <property type="entry name" value="C2"/>
    <property type="match status" value="2"/>
</dbReference>
<dbReference type="PROSITE" id="PS50004">
    <property type="entry name" value="C2"/>
    <property type="match status" value="2"/>
</dbReference>
<feature type="compositionally biased region" description="Pro residues" evidence="5">
    <location>
        <begin position="524"/>
        <end position="546"/>
    </location>
</feature>
<sequence>MEQPEDMASLSEFDSLAGSIPATKVEITVSLCVMYTQGMENKQWREFGRTEVIDNTLNPDFVRKFIVDYFFEEKQNLRFDLYDVDSKSPDLSKHDFLGQAFCTLGEIVGSPGSRLEKPLTIGAFSLNSRTGKPMPAVSNGGGLRDVATMQFCANKLDKKDFFGKSDPFLVFYRSNEDGTFTICHKTEVMKNTLNPVWQTFSIPVRALCNGDYDRTIKVEVYDWDRDGSHDFIGEFTTSYRELARGQSQFNIYEVVNPKKKMKKKKYVNSGTVTLLSFAVESDFFGFRELARVPVSRVPGNPSQSTSLHYMSPYQLNAYALALTAVGEIIQHYDSDKMFPALGFGAKLPPDGRVSHEFPLNGNQENPSCCGIDGILEAYHHSLRTVQLYGPTNFAPVVTHVARTAAAVQDGSQYSVLLIITDGVISDMAQTKEAIVNAAKLPMSIIIIGVGQAEFDAMVELDGDDVRISSRGKLAERDIVQFVPFRDYVDRTGNHVLSMARLARDVLAEIPDQLVSYMKSQGIRPRPPPVAPEPSPPQSPAHTPPASPLHTHI</sequence>
<dbReference type="PANTHER" id="PTHR10857:SF51">
    <property type="entry name" value="COPINE-5"/>
    <property type="match status" value="1"/>
</dbReference>
<dbReference type="InterPro" id="IPR035892">
    <property type="entry name" value="C2_domain_sf"/>
</dbReference>
<dbReference type="GeneTree" id="ENSGT00940000156194"/>
<dbReference type="Pfam" id="PF07002">
    <property type="entry name" value="Copine"/>
    <property type="match status" value="1"/>
</dbReference>
<dbReference type="SUPFAM" id="SSF53300">
    <property type="entry name" value="vWA-like"/>
    <property type="match status" value="1"/>
</dbReference>
<feature type="domain" description="C2" evidence="6">
    <location>
        <begin position="129"/>
        <end position="252"/>
    </location>
</feature>
<dbReference type="InterPro" id="IPR037768">
    <property type="entry name" value="C2B_Copine"/>
</dbReference>
<keyword evidence="4" id="KW-0106">Calcium</keyword>
<dbReference type="SMART" id="SM00327">
    <property type="entry name" value="VWA"/>
    <property type="match status" value="1"/>
</dbReference>
<dbReference type="InterPro" id="IPR010734">
    <property type="entry name" value="Copine_C"/>
</dbReference>
<gene>
    <name evidence="7" type="primary">CPNE5</name>
</gene>
<accession>A0A8C0K2D3</accession>
<dbReference type="CDD" id="cd01459">
    <property type="entry name" value="vWA_copine_like"/>
    <property type="match status" value="1"/>
</dbReference>
<dbReference type="SUPFAM" id="SSF49562">
    <property type="entry name" value="C2 domain (Calcium/lipid-binding domain, CaLB)"/>
    <property type="match status" value="2"/>
</dbReference>
<organism evidence="7 8">
    <name type="scientific">Canis lupus dingo</name>
    <name type="common">dingo</name>
    <dbReference type="NCBI Taxonomy" id="286419"/>
    <lineage>
        <taxon>Eukaryota</taxon>
        <taxon>Metazoa</taxon>
        <taxon>Chordata</taxon>
        <taxon>Craniata</taxon>
        <taxon>Vertebrata</taxon>
        <taxon>Euteleostomi</taxon>
        <taxon>Mammalia</taxon>
        <taxon>Eutheria</taxon>
        <taxon>Laurasiatheria</taxon>
        <taxon>Carnivora</taxon>
        <taxon>Caniformia</taxon>
        <taxon>Canidae</taxon>
        <taxon>Canis</taxon>
    </lineage>
</organism>
<keyword evidence="2" id="KW-0479">Metal-binding</keyword>
<dbReference type="GO" id="GO:0005544">
    <property type="term" value="F:calcium-dependent phospholipid binding"/>
    <property type="evidence" value="ECO:0007669"/>
    <property type="project" value="InterPro"/>
</dbReference>
<dbReference type="GO" id="GO:0005886">
    <property type="term" value="C:plasma membrane"/>
    <property type="evidence" value="ECO:0007669"/>
    <property type="project" value="TreeGrafter"/>
</dbReference>
<evidence type="ECO:0000256" key="5">
    <source>
        <dbReference type="SAM" id="MobiDB-lite"/>
    </source>
</evidence>
<dbReference type="Gene3D" id="2.60.40.150">
    <property type="entry name" value="C2 domain"/>
    <property type="match status" value="2"/>
</dbReference>
<dbReference type="GO" id="GO:0043025">
    <property type="term" value="C:neuronal cell body"/>
    <property type="evidence" value="ECO:0007669"/>
    <property type="project" value="Ensembl"/>
</dbReference>
<evidence type="ECO:0000256" key="1">
    <source>
        <dbReference type="ARBA" id="ARBA00009048"/>
    </source>
</evidence>
<feature type="region of interest" description="Disordered" evidence="5">
    <location>
        <begin position="520"/>
        <end position="552"/>
    </location>
</feature>
<dbReference type="Pfam" id="PF00168">
    <property type="entry name" value="C2"/>
    <property type="match status" value="2"/>
</dbReference>
<dbReference type="InterPro" id="IPR002035">
    <property type="entry name" value="VWF_A"/>
</dbReference>
<dbReference type="PANTHER" id="PTHR10857">
    <property type="entry name" value="COPINE"/>
    <property type="match status" value="1"/>
</dbReference>
<reference evidence="7" key="2">
    <citation type="submission" date="2025-09" db="UniProtKB">
        <authorList>
            <consortium name="Ensembl"/>
        </authorList>
    </citation>
    <scope>IDENTIFICATION</scope>
</reference>
<dbReference type="AlphaFoldDB" id="A0A8C0K2D3"/>
<name>A0A8C0K2D3_CANLU</name>
<feature type="domain" description="C2" evidence="6">
    <location>
        <begin position="1"/>
        <end position="119"/>
    </location>
</feature>
<dbReference type="InterPro" id="IPR045052">
    <property type="entry name" value="Copine"/>
</dbReference>
<evidence type="ECO:0000313" key="8">
    <source>
        <dbReference type="Proteomes" id="UP000694391"/>
    </source>
</evidence>
<keyword evidence="8" id="KW-1185">Reference proteome</keyword>
<dbReference type="Proteomes" id="UP000694391">
    <property type="component" value="Unplaced"/>
</dbReference>